<gene>
    <name evidence="15" type="primary">LOC106478660</name>
</gene>
<evidence type="ECO:0000256" key="10">
    <source>
        <dbReference type="ARBA" id="ARBA00023132"/>
    </source>
</evidence>
<accession>A0ABM1C5N8</accession>
<dbReference type="GeneID" id="106478660"/>
<evidence type="ECO:0000256" key="8">
    <source>
        <dbReference type="ARBA" id="ARBA00022989"/>
    </source>
</evidence>
<dbReference type="RefSeq" id="XP_013794670.1">
    <property type="nucleotide sequence ID" value="XM_013939216.2"/>
</dbReference>
<keyword evidence="8 13" id="KW-1133">Transmembrane helix</keyword>
<keyword evidence="9" id="KW-0811">Translocation</keyword>
<comment type="similarity">
    <text evidence="3">Belongs to the NDC1 family.</text>
</comment>
<feature type="transmembrane region" description="Helical" evidence="13">
    <location>
        <begin position="248"/>
        <end position="267"/>
    </location>
</feature>
<evidence type="ECO:0000256" key="9">
    <source>
        <dbReference type="ARBA" id="ARBA00023010"/>
    </source>
</evidence>
<evidence type="ECO:0000256" key="6">
    <source>
        <dbReference type="ARBA" id="ARBA00022816"/>
    </source>
</evidence>
<keyword evidence="4" id="KW-0813">Transport</keyword>
<keyword evidence="11 13" id="KW-0472">Membrane</keyword>
<keyword evidence="12" id="KW-0539">Nucleus</keyword>
<dbReference type="Proteomes" id="UP000694941">
    <property type="component" value="Unplaced"/>
</dbReference>
<proteinExistence type="inferred from homology"/>
<dbReference type="InterPro" id="IPR019049">
    <property type="entry name" value="Nucleoporin_prot_Ndc1/Nup"/>
</dbReference>
<evidence type="ECO:0000256" key="4">
    <source>
        <dbReference type="ARBA" id="ARBA00022448"/>
    </source>
</evidence>
<evidence type="ECO:0000256" key="11">
    <source>
        <dbReference type="ARBA" id="ARBA00023136"/>
    </source>
</evidence>
<name>A0ABM1C5N8_LIMPO</name>
<keyword evidence="10" id="KW-0906">Nuclear pore complex</keyword>
<evidence type="ECO:0000256" key="2">
    <source>
        <dbReference type="ARBA" id="ARBA00004567"/>
    </source>
</evidence>
<evidence type="ECO:0000256" key="1">
    <source>
        <dbReference type="ARBA" id="ARBA00004232"/>
    </source>
</evidence>
<evidence type="ECO:0000256" key="3">
    <source>
        <dbReference type="ARBA" id="ARBA00005760"/>
    </source>
</evidence>
<protein>
    <submittedName>
        <fullName evidence="15">Nucleoporin NDC1-like</fullName>
    </submittedName>
</protein>
<dbReference type="Pfam" id="PF09531">
    <property type="entry name" value="Ndc1_Nup"/>
    <property type="match status" value="2"/>
</dbReference>
<evidence type="ECO:0000313" key="14">
    <source>
        <dbReference type="Proteomes" id="UP000694941"/>
    </source>
</evidence>
<sequence length="540" mass="62583">MREWFKTQVVARRSMNATLWTLFFQICVVCITLFMFNALSWNVMQGFTDVMWSYIGYPELCFQVLLALVTSFISIIQLNQLSVVPKIWRSRLDVIVNFCKPKNIFNIIVCGLGGGVVVRCYLALISKKHKNLSQICLYDTDLICLDEKHFFVVFNGMFAGMLYYISSFLQDSYYLEINPFHQPKLLVSKSEIHNVIVEGAIRTLQEMKYFYVVYFVFGKSFRDNVSIVLNLSYGEEYKLTTFKGLLDIDLFLTVFITGILLHIVWAYNKYLLKIFLTERIVFPLEETFEAEKDRCLHHSLACNDIPLLQSLGYLDLCLLAKYSFKRRQQIFSVSQPGGHPHQWNQISSSVLAHIETLMKQLSTVSSVPPKTESQKPKEVPPTDLNSIKRIENYLAYKLQKIIDFCNKISPVSAIYSEYPEAQTHKYFLTCQPVIWGIEALSFLVCASYHEDRYGVIQKSLSKITSLMLDLQTTLERFQKSLSVARKPGPLSRDIQLRQSLRIALNGALYRIALTFRKHLSDITFQQDHRQQLCEFSQLKK</sequence>
<keyword evidence="14" id="KW-1185">Reference proteome</keyword>
<keyword evidence="5 13" id="KW-0812">Transmembrane</keyword>
<dbReference type="PANTHER" id="PTHR13269">
    <property type="entry name" value="NUCLEOPORIN NDC1"/>
    <property type="match status" value="1"/>
</dbReference>
<evidence type="ECO:0000256" key="12">
    <source>
        <dbReference type="ARBA" id="ARBA00023242"/>
    </source>
</evidence>
<feature type="transmembrane region" description="Helical" evidence="13">
    <location>
        <begin position="150"/>
        <end position="169"/>
    </location>
</feature>
<organism evidence="14 15">
    <name type="scientific">Limulus polyphemus</name>
    <name type="common">Atlantic horseshoe crab</name>
    <dbReference type="NCBI Taxonomy" id="6850"/>
    <lineage>
        <taxon>Eukaryota</taxon>
        <taxon>Metazoa</taxon>
        <taxon>Ecdysozoa</taxon>
        <taxon>Arthropoda</taxon>
        <taxon>Chelicerata</taxon>
        <taxon>Merostomata</taxon>
        <taxon>Xiphosura</taxon>
        <taxon>Limulidae</taxon>
        <taxon>Limulus</taxon>
    </lineage>
</organism>
<evidence type="ECO:0000256" key="7">
    <source>
        <dbReference type="ARBA" id="ARBA00022927"/>
    </source>
</evidence>
<reference evidence="15" key="1">
    <citation type="submission" date="2025-08" db="UniProtKB">
        <authorList>
            <consortium name="RefSeq"/>
        </authorList>
    </citation>
    <scope>IDENTIFICATION</scope>
    <source>
        <tissue evidence="15">Muscle</tissue>
    </source>
</reference>
<evidence type="ECO:0000256" key="5">
    <source>
        <dbReference type="ARBA" id="ARBA00022692"/>
    </source>
</evidence>
<feature type="transmembrane region" description="Helical" evidence="13">
    <location>
        <begin position="60"/>
        <end position="84"/>
    </location>
</feature>
<evidence type="ECO:0000313" key="15">
    <source>
        <dbReference type="RefSeq" id="XP_013794670.1"/>
    </source>
</evidence>
<dbReference type="PANTHER" id="PTHR13269:SF6">
    <property type="entry name" value="NUCLEOPORIN NDC1"/>
    <property type="match status" value="1"/>
</dbReference>
<evidence type="ECO:0000256" key="13">
    <source>
        <dbReference type="SAM" id="Phobius"/>
    </source>
</evidence>
<feature type="transmembrane region" description="Helical" evidence="13">
    <location>
        <begin position="20"/>
        <end position="39"/>
    </location>
</feature>
<keyword evidence="7" id="KW-0653">Protein transport</keyword>
<comment type="subcellular location">
    <subcellularLocation>
        <location evidence="1">Nucleus membrane</location>
        <topology evidence="1">Multi-pass membrane protein</topology>
    </subcellularLocation>
    <subcellularLocation>
        <location evidence="2">Nucleus</location>
        <location evidence="2">Nuclear pore complex</location>
    </subcellularLocation>
</comment>
<keyword evidence="6" id="KW-0509">mRNA transport</keyword>
<feature type="transmembrane region" description="Helical" evidence="13">
    <location>
        <begin position="104"/>
        <end position="124"/>
    </location>
</feature>